<accession>A0A4S8KI13</accession>
<name>A0A4S8KI13_MUSBA</name>
<gene>
    <name evidence="1" type="ORF">C4D60_Mb04t38800</name>
</gene>
<reference evidence="1 2" key="1">
    <citation type="journal article" date="2019" name="Nat. Plants">
        <title>Genome sequencing of Musa balbisiana reveals subgenome evolution and function divergence in polyploid bananas.</title>
        <authorList>
            <person name="Yao X."/>
        </authorList>
    </citation>
    <scope>NUCLEOTIDE SEQUENCE [LARGE SCALE GENOMIC DNA]</scope>
    <source>
        <strain evidence="2">cv. DH-PKW</strain>
        <tissue evidence="1">Leaves</tissue>
    </source>
</reference>
<dbReference type="AlphaFoldDB" id="A0A4S8KI13"/>
<evidence type="ECO:0000313" key="2">
    <source>
        <dbReference type="Proteomes" id="UP000317650"/>
    </source>
</evidence>
<dbReference type="EMBL" id="PYDT01000001">
    <property type="protein sequence ID" value="THU74951.1"/>
    <property type="molecule type" value="Genomic_DNA"/>
</dbReference>
<comment type="caution">
    <text evidence="1">The sequence shown here is derived from an EMBL/GenBank/DDBJ whole genome shotgun (WGS) entry which is preliminary data.</text>
</comment>
<proteinExistence type="predicted"/>
<protein>
    <submittedName>
        <fullName evidence="1">Uncharacterized protein</fullName>
    </submittedName>
</protein>
<organism evidence="1 2">
    <name type="scientific">Musa balbisiana</name>
    <name type="common">Banana</name>
    <dbReference type="NCBI Taxonomy" id="52838"/>
    <lineage>
        <taxon>Eukaryota</taxon>
        <taxon>Viridiplantae</taxon>
        <taxon>Streptophyta</taxon>
        <taxon>Embryophyta</taxon>
        <taxon>Tracheophyta</taxon>
        <taxon>Spermatophyta</taxon>
        <taxon>Magnoliopsida</taxon>
        <taxon>Liliopsida</taxon>
        <taxon>Zingiberales</taxon>
        <taxon>Musaceae</taxon>
        <taxon>Musa</taxon>
    </lineage>
</organism>
<sequence>MTLAVDVARRVVVASNEGVAVVARHLSATDVNRVSPHHLGVVPTRLARDAAVAVVVVVPPLGDPVVDVVGLRVPGGALEDVLPVGASGVHELTVRLSPVGVAPGVHERGRTPTLDRTELWARRKSCTELRALMAGSMAHDRDKDPQANLIFVFSLSLSMTDRTRRPIMARRRQVESAPLSSSNRFVGPLDLLGPNRLGEPVLLLSIAPRADPVAGSHGLGSLRRPNRGGP</sequence>
<dbReference type="Proteomes" id="UP000317650">
    <property type="component" value="Chromosome 4"/>
</dbReference>
<keyword evidence="2" id="KW-1185">Reference proteome</keyword>
<evidence type="ECO:0000313" key="1">
    <source>
        <dbReference type="EMBL" id="THU74951.1"/>
    </source>
</evidence>